<evidence type="ECO:0000256" key="2">
    <source>
        <dbReference type="SAM" id="Phobius"/>
    </source>
</evidence>
<dbReference type="GO" id="GO:0005743">
    <property type="term" value="C:mitochondrial inner membrane"/>
    <property type="evidence" value="ECO:0007669"/>
    <property type="project" value="TreeGrafter"/>
</dbReference>
<dbReference type="Proteomes" id="UP000189513">
    <property type="component" value="Unassembled WGS sequence"/>
</dbReference>
<comment type="caution">
    <text evidence="3">The sequence shown here is derived from an EMBL/GenBank/DDBJ whole genome shotgun (WGS) entry which is preliminary data.</text>
</comment>
<dbReference type="OMA" id="EFLIHEW"/>
<keyword evidence="2" id="KW-1133">Transmembrane helix</keyword>
<accession>A0A1V2LEL1</accession>
<protein>
    <submittedName>
        <fullName evidence="3">Cytochrome c oxidase assembly factor 1</fullName>
    </submittedName>
</protein>
<name>A0A1V2LEL1_CYBFA</name>
<dbReference type="STRING" id="36022.A0A1V2LEL1"/>
<keyword evidence="2" id="KW-0812">Transmembrane</keyword>
<sequence>MLPLRPRTMRAPLSTMLRSLRPVRTTLPNTLRLASTQASSSSTSTTAAAANDTTILSEEEASKKYGNHGRPMTIDRELPNPLKDRTYRRVQFVGFWVLMGVASVLMFNYEKTNSPIVTTTLHFLRRSKVVREVLGDEIDFASIYPWISGELNQVKGVVNITFDVKGSKQQGTISLKADRANRHHDFLIHEWSLTVGDTKLDLLDDDSVDFSV</sequence>
<dbReference type="VEuPathDB" id="FungiDB:BON22_0450"/>
<dbReference type="Pfam" id="PF08695">
    <property type="entry name" value="Coa1"/>
    <property type="match status" value="1"/>
</dbReference>
<evidence type="ECO:0000256" key="1">
    <source>
        <dbReference type="SAM" id="MobiDB-lite"/>
    </source>
</evidence>
<dbReference type="InterPro" id="IPR042432">
    <property type="entry name" value="Coa1_fungi"/>
</dbReference>
<dbReference type="PANTHER" id="PTHR28523:SF1">
    <property type="entry name" value="CYTOCHROME C OXIDASE ASSEMBLY FACTOR 1"/>
    <property type="match status" value="1"/>
</dbReference>
<keyword evidence="2" id="KW-0472">Membrane</keyword>
<dbReference type="AlphaFoldDB" id="A0A1V2LEL1"/>
<keyword evidence="4" id="KW-1185">Reference proteome</keyword>
<dbReference type="GO" id="GO:0033617">
    <property type="term" value="P:mitochondrial respiratory chain complex IV assembly"/>
    <property type="evidence" value="ECO:0007669"/>
    <property type="project" value="InterPro"/>
</dbReference>
<evidence type="ECO:0000313" key="3">
    <source>
        <dbReference type="EMBL" id="ONH70194.1"/>
    </source>
</evidence>
<feature type="transmembrane region" description="Helical" evidence="2">
    <location>
        <begin position="90"/>
        <end position="109"/>
    </location>
</feature>
<organism evidence="3 4">
    <name type="scientific">Cyberlindnera fabianii</name>
    <name type="common">Yeast</name>
    <name type="synonym">Hansenula fabianii</name>
    <dbReference type="NCBI Taxonomy" id="36022"/>
    <lineage>
        <taxon>Eukaryota</taxon>
        <taxon>Fungi</taxon>
        <taxon>Dikarya</taxon>
        <taxon>Ascomycota</taxon>
        <taxon>Saccharomycotina</taxon>
        <taxon>Saccharomycetes</taxon>
        <taxon>Phaffomycetales</taxon>
        <taxon>Phaffomycetaceae</taxon>
        <taxon>Cyberlindnera</taxon>
    </lineage>
</organism>
<reference evidence="4" key="1">
    <citation type="journal article" date="2017" name="Genome Announc.">
        <title>Genome sequences of Cyberlindnera fabianii 65, Pichia kudriavzevii 129, and Saccharomyces cerevisiae 131 isolated from fermented masau fruits in Zimbabwe.</title>
        <authorList>
            <person name="van Rijswijck I.M.H."/>
            <person name="Derks M.F.L."/>
            <person name="Abee T."/>
            <person name="de Ridder D."/>
            <person name="Smid E.J."/>
        </authorList>
    </citation>
    <scope>NUCLEOTIDE SEQUENCE [LARGE SCALE GENOMIC DNA]</scope>
    <source>
        <strain evidence="4">65</strain>
    </source>
</reference>
<dbReference type="PANTHER" id="PTHR28523">
    <property type="entry name" value="CYTOCHROME C OXIDASE ASSEMBLY FACTOR 1"/>
    <property type="match status" value="1"/>
</dbReference>
<dbReference type="InterPro" id="IPR014807">
    <property type="entry name" value="Coa1"/>
</dbReference>
<feature type="region of interest" description="Disordered" evidence="1">
    <location>
        <begin position="34"/>
        <end position="53"/>
    </location>
</feature>
<dbReference type="EMBL" id="MPUK01000001">
    <property type="protein sequence ID" value="ONH70194.1"/>
    <property type="molecule type" value="Genomic_DNA"/>
</dbReference>
<evidence type="ECO:0000313" key="4">
    <source>
        <dbReference type="Proteomes" id="UP000189513"/>
    </source>
</evidence>
<proteinExistence type="predicted"/>
<gene>
    <name evidence="3" type="ORF">BON22_0450</name>
</gene>